<reference evidence="11" key="1">
    <citation type="submission" date="2017-05" db="EMBL/GenBank/DDBJ databases">
        <authorList>
            <person name="Macchi M."/>
            <person name="Festa S."/>
            <person name="Coppotelli B.M."/>
            <person name="Morelli I.S."/>
        </authorList>
    </citation>
    <scope>NUCLEOTIDE SEQUENCE [LARGE SCALE GENOMIC DNA]</scope>
    <source>
        <strain evidence="11">I</strain>
    </source>
</reference>
<evidence type="ECO:0000256" key="5">
    <source>
        <dbReference type="ARBA" id="ARBA00022692"/>
    </source>
</evidence>
<proteinExistence type="inferred from homology"/>
<dbReference type="InterPro" id="IPR000515">
    <property type="entry name" value="MetI-like"/>
</dbReference>
<dbReference type="GO" id="GO:0006865">
    <property type="term" value="P:amino acid transport"/>
    <property type="evidence" value="ECO:0007669"/>
    <property type="project" value="TreeGrafter"/>
</dbReference>
<comment type="subcellular location">
    <subcellularLocation>
        <location evidence="1">Cell inner membrane</location>
        <topology evidence="1">Multi-pass membrane protein</topology>
    </subcellularLocation>
    <subcellularLocation>
        <location evidence="8">Cell membrane</location>
        <topology evidence="8">Multi-pass membrane protein</topology>
    </subcellularLocation>
</comment>
<feature type="transmembrane region" description="Helical" evidence="8">
    <location>
        <begin position="83"/>
        <end position="103"/>
    </location>
</feature>
<dbReference type="SUPFAM" id="SSF161098">
    <property type="entry name" value="MetI-like"/>
    <property type="match status" value="1"/>
</dbReference>
<evidence type="ECO:0000256" key="4">
    <source>
        <dbReference type="ARBA" id="ARBA00022475"/>
    </source>
</evidence>
<evidence type="ECO:0000259" key="9">
    <source>
        <dbReference type="PROSITE" id="PS50928"/>
    </source>
</evidence>
<dbReference type="NCBIfam" id="TIGR01726">
    <property type="entry name" value="HEQRo_perm_3TM"/>
    <property type="match status" value="1"/>
</dbReference>
<dbReference type="GO" id="GO:0043190">
    <property type="term" value="C:ATP-binding cassette (ABC) transporter complex"/>
    <property type="evidence" value="ECO:0007669"/>
    <property type="project" value="InterPro"/>
</dbReference>
<feature type="transmembrane region" description="Helical" evidence="8">
    <location>
        <begin position="190"/>
        <end position="209"/>
    </location>
</feature>
<sequence length="224" mass="24390">MTIQFHFADLLGYGGLILRGIGLTILLTLIAIAGGLALGVLGALGRRSRRAPVRFVVGAYVELIRNTPFIIQLFFVFFGLPRLGLRLGSVEAALLAMIVNLGGYSTEIVRAGLDGVGRGLWEAGASLGLSRWRTFRLVVLIPALETVYPSLTGQFVIIMLGSSVVSQIAVRDLTFAGSFIQSRTFLSFETYLVVGAIYLVLSVVLRRLADRVGRRLFRHRQVPA</sequence>
<dbReference type="Gene3D" id="1.10.3720.10">
    <property type="entry name" value="MetI-like"/>
    <property type="match status" value="1"/>
</dbReference>
<name>A0A211ZM15_9PROT</name>
<dbReference type="AlphaFoldDB" id="A0A211ZM15"/>
<dbReference type="Pfam" id="PF00528">
    <property type="entry name" value="BPD_transp_1"/>
    <property type="match status" value="1"/>
</dbReference>
<evidence type="ECO:0000313" key="10">
    <source>
        <dbReference type="EMBL" id="OWJ66127.1"/>
    </source>
</evidence>
<dbReference type="Proteomes" id="UP000196655">
    <property type="component" value="Unassembled WGS sequence"/>
</dbReference>
<dbReference type="EMBL" id="NHON01000028">
    <property type="protein sequence ID" value="OWJ66127.1"/>
    <property type="molecule type" value="Genomic_DNA"/>
</dbReference>
<evidence type="ECO:0000256" key="7">
    <source>
        <dbReference type="ARBA" id="ARBA00023136"/>
    </source>
</evidence>
<protein>
    <submittedName>
        <fullName evidence="10">Polar amino acid ABC transporter permease</fullName>
    </submittedName>
</protein>
<dbReference type="InterPro" id="IPR010065">
    <property type="entry name" value="AA_ABC_transptr_permease_3TM"/>
</dbReference>
<organism evidence="10 11">
    <name type="scientific">Inquilinus limosus</name>
    <dbReference type="NCBI Taxonomy" id="171674"/>
    <lineage>
        <taxon>Bacteria</taxon>
        <taxon>Pseudomonadati</taxon>
        <taxon>Pseudomonadota</taxon>
        <taxon>Alphaproteobacteria</taxon>
        <taxon>Rhodospirillales</taxon>
        <taxon>Rhodospirillaceae</taxon>
        <taxon>Inquilinus</taxon>
    </lineage>
</organism>
<feature type="domain" description="ABC transmembrane type-1" evidence="9">
    <location>
        <begin position="21"/>
        <end position="209"/>
    </location>
</feature>
<evidence type="ECO:0000313" key="11">
    <source>
        <dbReference type="Proteomes" id="UP000196655"/>
    </source>
</evidence>
<evidence type="ECO:0000256" key="1">
    <source>
        <dbReference type="ARBA" id="ARBA00004429"/>
    </source>
</evidence>
<comment type="similarity">
    <text evidence="2">Belongs to the binding-protein-dependent transport system permease family. HisMQ subfamily.</text>
</comment>
<evidence type="ECO:0000256" key="8">
    <source>
        <dbReference type="RuleBase" id="RU363032"/>
    </source>
</evidence>
<dbReference type="PANTHER" id="PTHR30614">
    <property type="entry name" value="MEMBRANE COMPONENT OF AMINO ACID ABC TRANSPORTER"/>
    <property type="match status" value="1"/>
</dbReference>
<dbReference type="GO" id="GO:0022857">
    <property type="term" value="F:transmembrane transporter activity"/>
    <property type="evidence" value="ECO:0007669"/>
    <property type="project" value="InterPro"/>
</dbReference>
<dbReference type="OrthoDB" id="7341446at2"/>
<evidence type="ECO:0000256" key="3">
    <source>
        <dbReference type="ARBA" id="ARBA00022448"/>
    </source>
</evidence>
<keyword evidence="4" id="KW-1003">Cell membrane</keyword>
<evidence type="ECO:0000256" key="6">
    <source>
        <dbReference type="ARBA" id="ARBA00022989"/>
    </source>
</evidence>
<dbReference type="RefSeq" id="WP_088152055.1">
    <property type="nucleotide sequence ID" value="NZ_NHON01000028.1"/>
</dbReference>
<dbReference type="InterPro" id="IPR035906">
    <property type="entry name" value="MetI-like_sf"/>
</dbReference>
<keyword evidence="3 8" id="KW-0813">Transport</keyword>
<keyword evidence="6 8" id="KW-1133">Transmembrane helix</keyword>
<keyword evidence="5 8" id="KW-0812">Transmembrane</keyword>
<keyword evidence="7 8" id="KW-0472">Membrane</keyword>
<gene>
    <name evidence="10" type="ORF">BWR60_16170</name>
</gene>
<dbReference type="InterPro" id="IPR043429">
    <property type="entry name" value="ArtM/GltK/GlnP/TcyL/YhdX-like"/>
</dbReference>
<accession>A0A211ZM15</accession>
<feature type="transmembrane region" description="Helical" evidence="8">
    <location>
        <begin position="137"/>
        <end position="170"/>
    </location>
</feature>
<dbReference type="CDD" id="cd06261">
    <property type="entry name" value="TM_PBP2"/>
    <property type="match status" value="1"/>
</dbReference>
<feature type="transmembrane region" description="Helical" evidence="8">
    <location>
        <begin position="20"/>
        <end position="43"/>
    </location>
</feature>
<keyword evidence="11" id="KW-1185">Reference proteome</keyword>
<dbReference type="PROSITE" id="PS50928">
    <property type="entry name" value="ABC_TM1"/>
    <property type="match status" value="1"/>
</dbReference>
<feature type="transmembrane region" description="Helical" evidence="8">
    <location>
        <begin position="55"/>
        <end position="77"/>
    </location>
</feature>
<evidence type="ECO:0000256" key="2">
    <source>
        <dbReference type="ARBA" id="ARBA00010072"/>
    </source>
</evidence>
<dbReference type="STRING" id="1122125.GCA_000423185_05969"/>
<dbReference type="PANTHER" id="PTHR30614:SF35">
    <property type="entry name" value="ABC TRANSPORTER PERMEASE PROTEIN"/>
    <property type="match status" value="1"/>
</dbReference>
<comment type="caution">
    <text evidence="10">The sequence shown here is derived from an EMBL/GenBank/DDBJ whole genome shotgun (WGS) entry which is preliminary data.</text>
</comment>